<dbReference type="AlphaFoldDB" id="A0A0C2THI1"/>
<dbReference type="Proteomes" id="UP000054549">
    <property type="component" value="Unassembled WGS sequence"/>
</dbReference>
<dbReference type="EMBL" id="KN818236">
    <property type="protein sequence ID" value="KIL66384.1"/>
    <property type="molecule type" value="Genomic_DNA"/>
</dbReference>
<protein>
    <submittedName>
        <fullName evidence="1">Uncharacterized protein</fullName>
    </submittedName>
</protein>
<dbReference type="InParanoid" id="A0A0C2THI1"/>
<evidence type="ECO:0000313" key="2">
    <source>
        <dbReference type="Proteomes" id="UP000054549"/>
    </source>
</evidence>
<organism evidence="1 2">
    <name type="scientific">Amanita muscaria (strain Koide BX008)</name>
    <dbReference type="NCBI Taxonomy" id="946122"/>
    <lineage>
        <taxon>Eukaryota</taxon>
        <taxon>Fungi</taxon>
        <taxon>Dikarya</taxon>
        <taxon>Basidiomycota</taxon>
        <taxon>Agaricomycotina</taxon>
        <taxon>Agaricomycetes</taxon>
        <taxon>Agaricomycetidae</taxon>
        <taxon>Agaricales</taxon>
        <taxon>Pluteineae</taxon>
        <taxon>Amanitaceae</taxon>
        <taxon>Amanita</taxon>
    </lineage>
</organism>
<proteinExistence type="predicted"/>
<dbReference type="HOGENOM" id="CLU_1805682_0_0_1"/>
<reference evidence="1 2" key="1">
    <citation type="submission" date="2014-04" db="EMBL/GenBank/DDBJ databases">
        <title>Evolutionary Origins and Diversification of the Mycorrhizal Mutualists.</title>
        <authorList>
            <consortium name="DOE Joint Genome Institute"/>
            <consortium name="Mycorrhizal Genomics Consortium"/>
            <person name="Kohler A."/>
            <person name="Kuo A."/>
            <person name="Nagy L.G."/>
            <person name="Floudas D."/>
            <person name="Copeland A."/>
            <person name="Barry K.W."/>
            <person name="Cichocki N."/>
            <person name="Veneault-Fourrey C."/>
            <person name="LaButti K."/>
            <person name="Lindquist E.A."/>
            <person name="Lipzen A."/>
            <person name="Lundell T."/>
            <person name="Morin E."/>
            <person name="Murat C."/>
            <person name="Riley R."/>
            <person name="Ohm R."/>
            <person name="Sun H."/>
            <person name="Tunlid A."/>
            <person name="Henrissat B."/>
            <person name="Grigoriev I.V."/>
            <person name="Hibbett D.S."/>
            <person name="Martin F."/>
        </authorList>
    </citation>
    <scope>NUCLEOTIDE SEQUENCE [LARGE SCALE GENOMIC DNA]</scope>
    <source>
        <strain evidence="1 2">Koide BX008</strain>
    </source>
</reference>
<dbReference type="Gene3D" id="1.20.1280.50">
    <property type="match status" value="1"/>
</dbReference>
<accession>A0A0C2THI1</accession>
<name>A0A0C2THI1_AMAMK</name>
<gene>
    <name evidence="1" type="ORF">M378DRAFT_387620</name>
</gene>
<evidence type="ECO:0000313" key="1">
    <source>
        <dbReference type="EMBL" id="KIL66384.1"/>
    </source>
</evidence>
<sequence>MKCCGAKTGDERWRFNAVPTPTAGLLHHTTTAGTSLYEKQLEPEIGQSDAALVPINKLPDDVLCCIFTLRCREVVRLPFNHSNIAPQITISYVCSVWRHVILSMSSLWNDFEVLMDHAKDGDVLMEIVHDWLFRSGACHALLR</sequence>
<keyword evidence="2" id="KW-1185">Reference proteome</keyword>
<dbReference type="OrthoDB" id="2884925at2759"/>